<organism evidence="1 2">
    <name type="scientific">Cirrhinus mrigala</name>
    <name type="common">Mrigala</name>
    <dbReference type="NCBI Taxonomy" id="683832"/>
    <lineage>
        <taxon>Eukaryota</taxon>
        <taxon>Metazoa</taxon>
        <taxon>Chordata</taxon>
        <taxon>Craniata</taxon>
        <taxon>Vertebrata</taxon>
        <taxon>Euteleostomi</taxon>
        <taxon>Actinopterygii</taxon>
        <taxon>Neopterygii</taxon>
        <taxon>Teleostei</taxon>
        <taxon>Ostariophysi</taxon>
        <taxon>Cypriniformes</taxon>
        <taxon>Cyprinidae</taxon>
        <taxon>Labeoninae</taxon>
        <taxon>Labeonini</taxon>
        <taxon>Cirrhinus</taxon>
    </lineage>
</organism>
<reference evidence="1 2" key="1">
    <citation type="submission" date="2024-05" db="EMBL/GenBank/DDBJ databases">
        <title>Genome sequencing and assembly of Indian major carp, Cirrhinus mrigala (Hamilton, 1822).</title>
        <authorList>
            <person name="Mohindra V."/>
            <person name="Chowdhury L.M."/>
            <person name="Lal K."/>
            <person name="Jena J.K."/>
        </authorList>
    </citation>
    <scope>NUCLEOTIDE SEQUENCE [LARGE SCALE GENOMIC DNA]</scope>
    <source>
        <strain evidence="1">CM1030</strain>
        <tissue evidence="1">Blood</tissue>
    </source>
</reference>
<sequence>MEDGEYVLLYPDGSQIKNIPGTDTVFTTGEYKEAIGKAYQRITLYICTLEDL</sequence>
<accession>A0ABD0NJ48</accession>
<feature type="non-terminal residue" evidence="1">
    <location>
        <position position="52"/>
    </location>
</feature>
<comment type="caution">
    <text evidence="1">The sequence shown here is derived from an EMBL/GenBank/DDBJ whole genome shotgun (WGS) entry which is preliminary data.</text>
</comment>
<keyword evidence="2" id="KW-1185">Reference proteome</keyword>
<dbReference type="EMBL" id="JAMKFB020000022">
    <property type="protein sequence ID" value="KAL0161365.1"/>
    <property type="molecule type" value="Genomic_DNA"/>
</dbReference>
<evidence type="ECO:0000313" key="2">
    <source>
        <dbReference type="Proteomes" id="UP001529510"/>
    </source>
</evidence>
<dbReference type="AlphaFoldDB" id="A0ABD0NJ48"/>
<name>A0ABD0NJ48_CIRMR</name>
<evidence type="ECO:0000313" key="1">
    <source>
        <dbReference type="EMBL" id="KAL0161365.1"/>
    </source>
</evidence>
<proteinExistence type="predicted"/>
<protein>
    <submittedName>
        <fullName evidence="1">Uncharacterized protein</fullName>
    </submittedName>
</protein>
<gene>
    <name evidence="1" type="ORF">M9458_045090</name>
</gene>
<dbReference type="Proteomes" id="UP001529510">
    <property type="component" value="Unassembled WGS sequence"/>
</dbReference>